<evidence type="ECO:0000259" key="3">
    <source>
        <dbReference type="Pfam" id="PF01370"/>
    </source>
</evidence>
<dbReference type="Gene3D" id="3.40.50.720">
    <property type="entry name" value="NAD(P)-binding Rossmann-like Domain"/>
    <property type="match status" value="1"/>
</dbReference>
<dbReference type="SUPFAM" id="SSF51735">
    <property type="entry name" value="NAD(P)-binding Rossmann-fold domains"/>
    <property type="match status" value="1"/>
</dbReference>
<dbReference type="Pfam" id="PF01370">
    <property type="entry name" value="Epimerase"/>
    <property type="match status" value="1"/>
</dbReference>
<organism evidence="4 5">
    <name type="scientific">Rhodotorula toruloides</name>
    <name type="common">Yeast</name>
    <name type="synonym">Rhodosporidium toruloides</name>
    <dbReference type="NCBI Taxonomy" id="5286"/>
    <lineage>
        <taxon>Eukaryota</taxon>
        <taxon>Fungi</taxon>
        <taxon>Dikarya</taxon>
        <taxon>Basidiomycota</taxon>
        <taxon>Pucciniomycotina</taxon>
        <taxon>Microbotryomycetes</taxon>
        <taxon>Sporidiobolales</taxon>
        <taxon>Sporidiobolaceae</taxon>
        <taxon>Rhodotorula</taxon>
    </lineage>
</organism>
<dbReference type="PANTHER" id="PTHR10366:SF564">
    <property type="entry name" value="STEROL-4-ALPHA-CARBOXYLATE 3-DEHYDROGENASE, DECARBOXYLATING"/>
    <property type="match status" value="1"/>
</dbReference>
<dbReference type="InterPro" id="IPR050425">
    <property type="entry name" value="NAD(P)_dehydrat-like"/>
</dbReference>
<proteinExistence type="inferred from homology"/>
<dbReference type="InterPro" id="IPR001509">
    <property type="entry name" value="Epimerase_deHydtase"/>
</dbReference>
<accession>A0A511KC79</accession>
<dbReference type="InterPro" id="IPR036291">
    <property type="entry name" value="NAD(P)-bd_dom_sf"/>
</dbReference>
<dbReference type="EMBL" id="BJWK01000003">
    <property type="protein sequence ID" value="GEM07536.1"/>
    <property type="molecule type" value="Genomic_DNA"/>
</dbReference>
<protein>
    <submittedName>
        <fullName evidence="4">NAD-dependent epimerase/dehydratase</fullName>
    </submittedName>
</protein>
<comment type="caution">
    <text evidence="4">The sequence shown here is derived from an EMBL/GenBank/DDBJ whole genome shotgun (WGS) entry which is preliminary data.</text>
</comment>
<comment type="similarity">
    <text evidence="2">Belongs to the NAD(P)-dependent epimerase/dehydratase family. Dihydroflavonol-4-reductase subfamily.</text>
</comment>
<evidence type="ECO:0000256" key="1">
    <source>
        <dbReference type="ARBA" id="ARBA00023002"/>
    </source>
</evidence>
<dbReference type="PANTHER" id="PTHR10366">
    <property type="entry name" value="NAD DEPENDENT EPIMERASE/DEHYDRATASE"/>
    <property type="match status" value="1"/>
</dbReference>
<sequence length="321" mass="35956">MLKPLVLVTGASGYIGASVTHAFLRTGYRVRGTVRKQAQADAWREHFPHYKEKLGFAIVEDMGKEGAYDEAIKDVEVVVHTASPFFFGYTDNERDMLLPAVNGTLNILEAAHHAGTVRQVVLTSSFAALQDYHHGPDPAKVYTEEDWCPLTWEEAVNEEKDQVLVYVTSKKYAEKKAWDFLEEKRPNFSLTTILPVYVLGASEQPLDSIDGLSTSASWIREFIDKRDLPKAPIHAMIDVQDVALAHLRAVENARVTGGKRYLVAAHPFSGSVVAQILHQGFPDKQKRFPGARGEPSWDKEEPWKWDTSRYAVAGPAQCRAY</sequence>
<evidence type="ECO:0000256" key="2">
    <source>
        <dbReference type="ARBA" id="ARBA00023445"/>
    </source>
</evidence>
<evidence type="ECO:0000313" key="4">
    <source>
        <dbReference type="EMBL" id="GEM07536.1"/>
    </source>
</evidence>
<dbReference type="GO" id="GO:0016616">
    <property type="term" value="F:oxidoreductase activity, acting on the CH-OH group of donors, NAD or NADP as acceptor"/>
    <property type="evidence" value="ECO:0007669"/>
    <property type="project" value="TreeGrafter"/>
</dbReference>
<dbReference type="Proteomes" id="UP000321518">
    <property type="component" value="Unassembled WGS sequence"/>
</dbReference>
<dbReference type="AlphaFoldDB" id="A0A511KC79"/>
<evidence type="ECO:0000313" key="5">
    <source>
        <dbReference type="Proteomes" id="UP000321518"/>
    </source>
</evidence>
<dbReference type="CDD" id="cd05227">
    <property type="entry name" value="AR_SDR_e"/>
    <property type="match status" value="1"/>
</dbReference>
<feature type="domain" description="NAD-dependent epimerase/dehydratase" evidence="3">
    <location>
        <begin position="6"/>
        <end position="263"/>
    </location>
</feature>
<keyword evidence="1" id="KW-0560">Oxidoreductase</keyword>
<dbReference type="OrthoDB" id="2735536at2759"/>
<name>A0A511KC79_RHOTO</name>
<reference evidence="4 5" key="1">
    <citation type="submission" date="2019-07" db="EMBL/GenBank/DDBJ databases">
        <title>Rhodotorula toruloides NBRC10032 genome sequencing.</title>
        <authorList>
            <person name="Shida Y."/>
            <person name="Takaku H."/>
            <person name="Ogasawara W."/>
            <person name="Mori K."/>
        </authorList>
    </citation>
    <scope>NUCLEOTIDE SEQUENCE [LARGE SCALE GENOMIC DNA]</scope>
    <source>
        <strain evidence="4 5">NBRC10032</strain>
    </source>
</reference>
<gene>
    <name evidence="4" type="ORF">Rt10032_c03g1553</name>
</gene>